<protein>
    <submittedName>
        <fullName evidence="1">Uncharacterized protein</fullName>
    </submittedName>
</protein>
<organism evidence="1 2">
    <name type="scientific">Brevibacterium jeotgali</name>
    <dbReference type="NCBI Taxonomy" id="1262550"/>
    <lineage>
        <taxon>Bacteria</taxon>
        <taxon>Bacillati</taxon>
        <taxon>Actinomycetota</taxon>
        <taxon>Actinomycetes</taxon>
        <taxon>Micrococcales</taxon>
        <taxon>Brevibacteriaceae</taxon>
        <taxon>Brevibacterium</taxon>
    </lineage>
</organism>
<accession>A0A2H1L9U5</accession>
<evidence type="ECO:0000313" key="2">
    <source>
        <dbReference type="Proteomes" id="UP000234462"/>
    </source>
</evidence>
<proteinExistence type="predicted"/>
<evidence type="ECO:0000313" key="1">
    <source>
        <dbReference type="EMBL" id="SMY13233.1"/>
    </source>
</evidence>
<gene>
    <name evidence="1" type="ORF">BJEO58_02845</name>
</gene>
<dbReference type="AlphaFoldDB" id="A0A2H1L9U5"/>
<reference evidence="2" key="1">
    <citation type="submission" date="2017-03" db="EMBL/GenBank/DDBJ databases">
        <authorList>
            <person name="Monnet C."/>
        </authorList>
    </citation>
    <scope>NUCLEOTIDE SEQUENCE [LARGE SCALE GENOMIC DNA]</scope>
    <source>
        <strain evidence="2">SJ5-8</strain>
    </source>
</reference>
<keyword evidence="2" id="KW-1185">Reference proteome</keyword>
<dbReference type="EMBL" id="FXZM01000023">
    <property type="protein sequence ID" value="SMY13233.1"/>
    <property type="molecule type" value="Genomic_DNA"/>
</dbReference>
<sequence>MNEGAAWFADREIKSFLSEAESEFIARSILSSVNTNLVDDLVLMWKKADRLEELPKVSEWLFKKFGELRGAQPLEAETHYALSELAWIESGLSAADKAHIYVLGSKAWRDFLDAAKRKQVEDDSELQDLYLQHHLDLGIAIGIYLEQQPLPPYFEDAASTAHEIAHRAFQAPYW</sequence>
<name>A0A2H1L9U5_9MICO</name>
<dbReference type="Proteomes" id="UP000234462">
    <property type="component" value="Unassembled WGS sequence"/>
</dbReference>